<dbReference type="EMBL" id="CCKQ01007247">
    <property type="protein sequence ID" value="CDW78609.1"/>
    <property type="molecule type" value="Genomic_DNA"/>
</dbReference>
<reference evidence="2 3" key="1">
    <citation type="submission" date="2014-06" db="EMBL/GenBank/DDBJ databases">
        <authorList>
            <person name="Swart Estienne"/>
        </authorList>
    </citation>
    <scope>NUCLEOTIDE SEQUENCE [LARGE SCALE GENOMIC DNA]</scope>
    <source>
        <strain evidence="2 3">130c</strain>
    </source>
</reference>
<keyword evidence="1" id="KW-0175">Coiled coil</keyword>
<protein>
    <submittedName>
        <fullName evidence="2">Uncharacterized protein</fullName>
    </submittedName>
</protein>
<dbReference type="AlphaFoldDB" id="A0A078A8Q4"/>
<sequence length="247" mass="29664">MFQIWSTYDQRKFRFQVGWKKLKENHWRAGFPFIHACLFAGTYGGYKLSKKKWPVLKKRYRIPQLIFAYYFTGHFAHKLFKRPDYYQTYTPLEAKYRLDFYNEGYGAFHLKEGHTWEEVEDIHFFILDDKEALVNDAQNIELAKAFILETDRYLKKRRMQNPDYTSIRSLSDEEIKCLFDSKNEGIDIIPGCLDRFEEQQNMLIKEQQKLQAEQQEKALLAQQNLELQNIQNSPANVQNQDYKKNDL</sequence>
<feature type="coiled-coil region" evidence="1">
    <location>
        <begin position="193"/>
        <end position="230"/>
    </location>
</feature>
<dbReference type="InParanoid" id="A0A078A8Q4"/>
<accession>A0A078A8Q4</accession>
<organism evidence="2 3">
    <name type="scientific">Stylonychia lemnae</name>
    <name type="common">Ciliate</name>
    <dbReference type="NCBI Taxonomy" id="5949"/>
    <lineage>
        <taxon>Eukaryota</taxon>
        <taxon>Sar</taxon>
        <taxon>Alveolata</taxon>
        <taxon>Ciliophora</taxon>
        <taxon>Intramacronucleata</taxon>
        <taxon>Spirotrichea</taxon>
        <taxon>Stichotrichia</taxon>
        <taxon>Sporadotrichida</taxon>
        <taxon>Oxytrichidae</taxon>
        <taxon>Stylonychinae</taxon>
        <taxon>Stylonychia</taxon>
    </lineage>
</organism>
<gene>
    <name evidence="2" type="primary">Contig9748.g10426</name>
    <name evidence="2" type="ORF">STYLEM_7589</name>
</gene>
<evidence type="ECO:0000256" key="1">
    <source>
        <dbReference type="SAM" id="Coils"/>
    </source>
</evidence>
<keyword evidence="3" id="KW-1185">Reference proteome</keyword>
<proteinExistence type="predicted"/>
<name>A0A078A8Q4_STYLE</name>
<evidence type="ECO:0000313" key="3">
    <source>
        <dbReference type="Proteomes" id="UP000039865"/>
    </source>
</evidence>
<evidence type="ECO:0000313" key="2">
    <source>
        <dbReference type="EMBL" id="CDW78609.1"/>
    </source>
</evidence>
<dbReference type="Proteomes" id="UP000039865">
    <property type="component" value="Unassembled WGS sequence"/>
</dbReference>